<evidence type="ECO:0000259" key="2">
    <source>
        <dbReference type="Pfam" id="PF23044"/>
    </source>
</evidence>
<reference evidence="3 4" key="1">
    <citation type="journal article" date="2019" name="Sci. Rep.">
        <title>A high-quality genome of Eragrostis curvula grass provides insights into Poaceae evolution and supports new strategies to enhance forage quality.</title>
        <authorList>
            <person name="Carballo J."/>
            <person name="Santos B.A.C.M."/>
            <person name="Zappacosta D."/>
            <person name="Garbus I."/>
            <person name="Selva J.P."/>
            <person name="Gallo C.A."/>
            <person name="Diaz A."/>
            <person name="Albertini E."/>
            <person name="Caccamo M."/>
            <person name="Echenique V."/>
        </authorList>
    </citation>
    <scope>NUCLEOTIDE SEQUENCE [LARGE SCALE GENOMIC DNA]</scope>
    <source>
        <strain evidence="4">cv. Victoria</strain>
        <tissue evidence="3">Leaf</tissue>
    </source>
</reference>
<evidence type="ECO:0000313" key="3">
    <source>
        <dbReference type="EMBL" id="TVU17597.1"/>
    </source>
</evidence>
<dbReference type="Pfam" id="PF23043">
    <property type="entry name" value="SH3-B_UBE2O"/>
    <property type="match status" value="1"/>
</dbReference>
<dbReference type="InterPro" id="IPR057733">
    <property type="entry name" value="UBE2O-like_SH3-B"/>
</dbReference>
<gene>
    <name evidence="3" type="ORF">EJB05_33641</name>
</gene>
<dbReference type="Pfam" id="PF23044">
    <property type="entry name" value="SH3-C_UBE2O"/>
    <property type="match status" value="1"/>
</dbReference>
<sequence>AGPAARHGVVRSVDVGSQTVRVSWLETTTECGGGVESDETVSLYDLALLDYDDQVFYGDVVVRLQPMETAIAPNDLTWVGYVIDLCDDGCVKWGNGTTSMVLPHEISVVDEQSISEMEEEMGDWMANDAIKEAWKDKEEVLGVAAAVFPYEISVVEEQTIKEVEEGMDDWVAIDAIKDTQEDTDENLAASALANINRGNGDDGADVSGGEASTPVVSGVTQGLMRLAAEVKAKGKWLLVQSWPRGNAKVGTSSSNGERRLTT</sequence>
<dbReference type="Proteomes" id="UP000324897">
    <property type="component" value="Chromosome 7"/>
</dbReference>
<feature type="domain" description="UBE2O-like SH3-B" evidence="1">
    <location>
        <begin position="5"/>
        <end position="47"/>
    </location>
</feature>
<feature type="domain" description="UBE2O-like SH3-C" evidence="2">
    <location>
        <begin position="58"/>
        <end position="112"/>
    </location>
</feature>
<dbReference type="EMBL" id="RWGY01000029">
    <property type="protein sequence ID" value="TVU17597.1"/>
    <property type="molecule type" value="Genomic_DNA"/>
</dbReference>
<dbReference type="Gramene" id="TVU17597">
    <property type="protein sequence ID" value="TVU17597"/>
    <property type="gene ID" value="EJB05_33641"/>
</dbReference>
<accession>A0A5J9U2B3</accession>
<evidence type="ECO:0000313" key="4">
    <source>
        <dbReference type="Proteomes" id="UP000324897"/>
    </source>
</evidence>
<protein>
    <submittedName>
        <fullName evidence="3">Uncharacterized protein</fullName>
    </submittedName>
</protein>
<proteinExistence type="predicted"/>
<dbReference type="InterPro" id="IPR057734">
    <property type="entry name" value="UBE2O-like_SH3-C"/>
</dbReference>
<organism evidence="3 4">
    <name type="scientific">Eragrostis curvula</name>
    <name type="common">weeping love grass</name>
    <dbReference type="NCBI Taxonomy" id="38414"/>
    <lineage>
        <taxon>Eukaryota</taxon>
        <taxon>Viridiplantae</taxon>
        <taxon>Streptophyta</taxon>
        <taxon>Embryophyta</taxon>
        <taxon>Tracheophyta</taxon>
        <taxon>Spermatophyta</taxon>
        <taxon>Magnoliopsida</taxon>
        <taxon>Liliopsida</taxon>
        <taxon>Poales</taxon>
        <taxon>Poaceae</taxon>
        <taxon>PACMAD clade</taxon>
        <taxon>Chloridoideae</taxon>
        <taxon>Eragrostideae</taxon>
        <taxon>Eragrostidinae</taxon>
        <taxon>Eragrostis</taxon>
    </lineage>
</organism>
<name>A0A5J9U2B3_9POAL</name>
<dbReference type="AlphaFoldDB" id="A0A5J9U2B3"/>
<feature type="non-terminal residue" evidence="3">
    <location>
        <position position="1"/>
    </location>
</feature>
<keyword evidence="4" id="KW-1185">Reference proteome</keyword>
<evidence type="ECO:0000259" key="1">
    <source>
        <dbReference type="Pfam" id="PF23043"/>
    </source>
</evidence>
<comment type="caution">
    <text evidence="3">The sequence shown here is derived from an EMBL/GenBank/DDBJ whole genome shotgun (WGS) entry which is preliminary data.</text>
</comment>